<dbReference type="OrthoDB" id="19830at2759"/>
<keyword evidence="2" id="KW-1185">Reference proteome</keyword>
<accession>A0A1W4XL26</accession>
<dbReference type="KEGG" id="apln:108745117"/>
<comment type="subcellular location">
    <subcellularLocation>
        <location evidence="1">Mitochondrion</location>
    </subcellularLocation>
</comment>
<dbReference type="Proteomes" id="UP000192223">
    <property type="component" value="Unplaced"/>
</dbReference>
<dbReference type="RefSeq" id="XP_018336689.1">
    <property type="nucleotide sequence ID" value="XM_018481187.2"/>
</dbReference>
<dbReference type="FunCoup" id="A0A1W4XL26">
    <property type="interactions" value="503"/>
</dbReference>
<protein>
    <submittedName>
        <fullName evidence="3">Uncharacterized protein LOC108745117</fullName>
    </submittedName>
</protein>
<sequence length="428" mass="50269">MFVFSKTQHVFLISKPLLKKCFNRTFLSQAYYCNEIWEQRLSDPIIKKVDLDVFYNELDLKYQKIRNISPVDVDIFANAVNNRTHFDELLDLVHKLRLSAETKNTLESTHHAVVRNLLKEKQNDLLLQVLDDRLNYGIFLDYYTTNLLLDTFWKEKDYLSGARTASQLMLQEDFSHPLNTALSLLHCYNYLLEPKEWPKPPLPEEPVEEKKVRVKYLRNPYYDDHFDLRDPLKIVGKTLVLATKPLGDTLEKSLHAVGLALWDHKDKLQQFIAKLKKNNETIFDTTLDLVPDDNQCKSELSPVSTQTGDLQNLLQVKVKKAEQTTSEKDIASQCDTYAQWIDDRRRLLDEQNQRYLNAKRLLNIEETQKSLQEREKLLWFFENQDKIELQIEANEALAATNTNFLTKKEKKMDENYIPPEVKQRKTAS</sequence>
<dbReference type="InterPro" id="IPR019266">
    <property type="entry name" value="Ribosomal_mS27"/>
</dbReference>
<dbReference type="InParanoid" id="A0A1W4XL26"/>
<dbReference type="GeneID" id="108745117"/>
<organism evidence="2 3">
    <name type="scientific">Agrilus planipennis</name>
    <name type="common">Emerald ash borer</name>
    <name type="synonym">Agrilus marcopoli</name>
    <dbReference type="NCBI Taxonomy" id="224129"/>
    <lineage>
        <taxon>Eukaryota</taxon>
        <taxon>Metazoa</taxon>
        <taxon>Ecdysozoa</taxon>
        <taxon>Arthropoda</taxon>
        <taxon>Hexapoda</taxon>
        <taxon>Insecta</taxon>
        <taxon>Pterygota</taxon>
        <taxon>Neoptera</taxon>
        <taxon>Endopterygota</taxon>
        <taxon>Coleoptera</taxon>
        <taxon>Polyphaga</taxon>
        <taxon>Elateriformia</taxon>
        <taxon>Buprestoidea</taxon>
        <taxon>Buprestidae</taxon>
        <taxon>Agrilinae</taxon>
        <taxon>Agrilus</taxon>
    </lineage>
</organism>
<evidence type="ECO:0000256" key="1">
    <source>
        <dbReference type="ARBA" id="ARBA00004173"/>
    </source>
</evidence>
<dbReference type="STRING" id="224129.A0A1W4XL26"/>
<evidence type="ECO:0000313" key="2">
    <source>
        <dbReference type="Proteomes" id="UP000192223"/>
    </source>
</evidence>
<name>A0A1W4XL26_AGRPL</name>
<dbReference type="GO" id="GO:0005739">
    <property type="term" value="C:mitochondrion"/>
    <property type="evidence" value="ECO:0007669"/>
    <property type="project" value="UniProtKB-SubCell"/>
</dbReference>
<gene>
    <name evidence="3" type="primary">LOC108745117</name>
</gene>
<reference evidence="3" key="1">
    <citation type="submission" date="2025-08" db="UniProtKB">
        <authorList>
            <consortium name="RefSeq"/>
        </authorList>
    </citation>
    <scope>IDENTIFICATION</scope>
    <source>
        <tissue evidence="3">Entire body</tissue>
    </source>
</reference>
<evidence type="ECO:0000313" key="3">
    <source>
        <dbReference type="RefSeq" id="XP_018336689.1"/>
    </source>
</evidence>
<dbReference type="AlphaFoldDB" id="A0A1W4XL26"/>
<dbReference type="PANTHER" id="PTHR21393:SF0">
    <property type="entry name" value="SMALL RIBOSOMAL SUBUNIT PROTEIN MS27"/>
    <property type="match status" value="1"/>
</dbReference>
<dbReference type="InterPro" id="IPR034913">
    <property type="entry name" value="mS27/PTCD2"/>
</dbReference>
<dbReference type="PANTHER" id="PTHR21393">
    <property type="entry name" value="MITOCHONDRIAL 28S RIBOSOMAL PROTEIN S27"/>
    <property type="match status" value="1"/>
</dbReference>
<proteinExistence type="predicted"/>
<dbReference type="Pfam" id="PF10037">
    <property type="entry name" value="MRP-S27"/>
    <property type="match status" value="1"/>
</dbReference>